<dbReference type="PRINTS" id="PR00783">
    <property type="entry name" value="MINTRINSICP"/>
</dbReference>
<dbReference type="AlphaFoldDB" id="A0A1H6FYT1"/>
<dbReference type="EMBL" id="FNWJ01000002">
    <property type="protein sequence ID" value="SEH15562.1"/>
    <property type="molecule type" value="Genomic_DNA"/>
</dbReference>
<sequence>MQDRGPAAYLAEFIGTLLLVFLITATLSLYLAEPSATNPSPFIDWSVIGLVHALGLAVLYYALRPYSGAHLNPAVTLAMAVLRRIRGADAAVYIVCQLAGATIGALLTKLLLLDEGRPFDWGAVSVSERLSGDLPLGMLAEGIAVVLLVFVFIELAERARGELGAGPLWLGGTLGVAAMVFGPLTGSSLNPARAFGPALVSGSFGGADKFLLVYVAAPALAALAACGLSVALRSLPGAEPPEAERSPSAGPARAAKR</sequence>
<reference evidence="12" key="1">
    <citation type="submission" date="2016-10" db="EMBL/GenBank/DDBJ databases">
        <authorList>
            <person name="Varghese N."/>
            <person name="Submissions S."/>
        </authorList>
    </citation>
    <scope>NUCLEOTIDE SEQUENCE [LARGE SCALE GENOMIC DNA]</scope>
    <source>
        <strain evidence="12">ATCC 35263</strain>
    </source>
</reference>
<evidence type="ECO:0000256" key="1">
    <source>
        <dbReference type="ARBA" id="ARBA00004651"/>
    </source>
</evidence>
<organism evidence="11 12">
    <name type="scientific">Thermoleophilum album</name>
    <dbReference type="NCBI Taxonomy" id="29539"/>
    <lineage>
        <taxon>Bacteria</taxon>
        <taxon>Bacillati</taxon>
        <taxon>Actinomycetota</taxon>
        <taxon>Thermoleophilia</taxon>
        <taxon>Thermoleophilales</taxon>
        <taxon>Thermoleophilaceae</taxon>
        <taxon>Thermoleophilum</taxon>
    </lineage>
</organism>
<keyword evidence="3 8" id="KW-0813">Transport</keyword>
<comment type="subcellular location">
    <subcellularLocation>
        <location evidence="1">Cell membrane</location>
        <topology evidence="1">Multi-pass membrane protein</topology>
    </subcellularLocation>
</comment>
<evidence type="ECO:0000256" key="2">
    <source>
        <dbReference type="ARBA" id="ARBA00006175"/>
    </source>
</evidence>
<dbReference type="InterPro" id="IPR000425">
    <property type="entry name" value="MIP"/>
</dbReference>
<proteinExistence type="inferred from homology"/>
<dbReference type="Proteomes" id="UP000222056">
    <property type="component" value="Unassembled WGS sequence"/>
</dbReference>
<dbReference type="InterPro" id="IPR022357">
    <property type="entry name" value="MIP_CS"/>
</dbReference>
<keyword evidence="12" id="KW-1185">Reference proteome</keyword>
<evidence type="ECO:0000256" key="8">
    <source>
        <dbReference type="RuleBase" id="RU000477"/>
    </source>
</evidence>
<evidence type="ECO:0000256" key="10">
    <source>
        <dbReference type="SAM" id="Phobius"/>
    </source>
</evidence>
<evidence type="ECO:0000313" key="11">
    <source>
        <dbReference type="EMBL" id="SEH15562.1"/>
    </source>
</evidence>
<evidence type="ECO:0000256" key="9">
    <source>
        <dbReference type="SAM" id="MobiDB-lite"/>
    </source>
</evidence>
<dbReference type="InterPro" id="IPR023271">
    <property type="entry name" value="Aquaporin-like"/>
</dbReference>
<keyword evidence="5 8" id="KW-0812">Transmembrane</keyword>
<name>A0A1H6FYT1_THEAL</name>
<feature type="transmembrane region" description="Helical" evidence="10">
    <location>
        <begin position="42"/>
        <end position="63"/>
    </location>
</feature>
<accession>A0A1H6FYT1</accession>
<gene>
    <name evidence="11" type="ORF">SAMN02745716_1993</name>
</gene>
<feature type="transmembrane region" description="Helical" evidence="10">
    <location>
        <begin position="7"/>
        <end position="30"/>
    </location>
</feature>
<feature type="region of interest" description="Disordered" evidence="9">
    <location>
        <begin position="237"/>
        <end position="257"/>
    </location>
</feature>
<dbReference type="RefSeq" id="WP_177169468.1">
    <property type="nucleotide sequence ID" value="NZ_FNWJ01000002.1"/>
</dbReference>
<dbReference type="GO" id="GO:0015250">
    <property type="term" value="F:water channel activity"/>
    <property type="evidence" value="ECO:0007669"/>
    <property type="project" value="TreeGrafter"/>
</dbReference>
<evidence type="ECO:0000256" key="3">
    <source>
        <dbReference type="ARBA" id="ARBA00022448"/>
    </source>
</evidence>
<keyword evidence="7 10" id="KW-0472">Membrane</keyword>
<comment type="similarity">
    <text evidence="2 8">Belongs to the MIP/aquaporin (TC 1.A.8) family.</text>
</comment>
<feature type="transmembrane region" description="Helical" evidence="10">
    <location>
        <begin position="136"/>
        <end position="156"/>
    </location>
</feature>
<protein>
    <submittedName>
        <fullName evidence="11">Glycerol uptake facilitator protein</fullName>
    </submittedName>
</protein>
<dbReference type="Pfam" id="PF00230">
    <property type="entry name" value="MIP"/>
    <property type="match status" value="1"/>
</dbReference>
<dbReference type="GO" id="GO:0005886">
    <property type="term" value="C:plasma membrane"/>
    <property type="evidence" value="ECO:0007669"/>
    <property type="project" value="UniProtKB-SubCell"/>
</dbReference>
<dbReference type="InterPro" id="IPR034294">
    <property type="entry name" value="Aquaporin_transptr"/>
</dbReference>
<dbReference type="PANTHER" id="PTHR19139:SF199">
    <property type="entry name" value="MIP17260P"/>
    <property type="match status" value="1"/>
</dbReference>
<evidence type="ECO:0000256" key="4">
    <source>
        <dbReference type="ARBA" id="ARBA00022475"/>
    </source>
</evidence>
<feature type="transmembrane region" description="Helical" evidence="10">
    <location>
        <begin position="210"/>
        <end position="232"/>
    </location>
</feature>
<dbReference type="PANTHER" id="PTHR19139">
    <property type="entry name" value="AQUAPORIN TRANSPORTER"/>
    <property type="match status" value="1"/>
</dbReference>
<evidence type="ECO:0000256" key="7">
    <source>
        <dbReference type="ARBA" id="ARBA00023136"/>
    </source>
</evidence>
<feature type="transmembrane region" description="Helical" evidence="10">
    <location>
        <begin position="168"/>
        <end position="190"/>
    </location>
</feature>
<dbReference type="PROSITE" id="PS00221">
    <property type="entry name" value="MIP"/>
    <property type="match status" value="1"/>
</dbReference>
<dbReference type="SUPFAM" id="SSF81338">
    <property type="entry name" value="Aquaporin-like"/>
    <property type="match status" value="1"/>
</dbReference>
<feature type="transmembrane region" description="Helical" evidence="10">
    <location>
        <begin position="90"/>
        <end position="112"/>
    </location>
</feature>
<evidence type="ECO:0000256" key="6">
    <source>
        <dbReference type="ARBA" id="ARBA00022989"/>
    </source>
</evidence>
<dbReference type="STRING" id="29539.SAMN02745716_1993"/>
<keyword evidence="6 10" id="KW-1133">Transmembrane helix</keyword>
<evidence type="ECO:0000256" key="5">
    <source>
        <dbReference type="ARBA" id="ARBA00022692"/>
    </source>
</evidence>
<keyword evidence="4" id="KW-1003">Cell membrane</keyword>
<evidence type="ECO:0000313" key="12">
    <source>
        <dbReference type="Proteomes" id="UP000222056"/>
    </source>
</evidence>
<dbReference type="Gene3D" id="1.20.1080.10">
    <property type="entry name" value="Glycerol uptake facilitator protein"/>
    <property type="match status" value="1"/>
</dbReference>